<proteinExistence type="predicted"/>
<evidence type="ECO:0000256" key="1">
    <source>
        <dbReference type="SAM" id="Phobius"/>
    </source>
</evidence>
<comment type="caution">
    <text evidence="2">The sequence shown here is derived from an EMBL/GenBank/DDBJ whole genome shotgun (WGS) entry which is preliminary data.</text>
</comment>
<keyword evidence="1" id="KW-0812">Transmembrane</keyword>
<evidence type="ECO:0000313" key="3">
    <source>
        <dbReference type="Proteomes" id="UP001456524"/>
    </source>
</evidence>
<keyword evidence="1" id="KW-1133">Transmembrane helix</keyword>
<organism evidence="2 3">
    <name type="scientific">Phyllosticta citrichinensis</name>
    <dbReference type="NCBI Taxonomy" id="1130410"/>
    <lineage>
        <taxon>Eukaryota</taxon>
        <taxon>Fungi</taxon>
        <taxon>Dikarya</taxon>
        <taxon>Ascomycota</taxon>
        <taxon>Pezizomycotina</taxon>
        <taxon>Dothideomycetes</taxon>
        <taxon>Dothideomycetes incertae sedis</taxon>
        <taxon>Botryosphaeriales</taxon>
        <taxon>Phyllostictaceae</taxon>
        <taxon>Phyllosticta</taxon>
    </lineage>
</organism>
<sequence length="197" mass="21734">MEWYSREQCRGGGAVVVVVVFQDRIRHGSLKTRQQSNMVRGRRRWWKANIEGLILIPMQLKRGHAPNRRFKWARRKYRGGLNAIGAMVYILLLEHITSLSSSPLPPSPLDGASLSKSNGCVEVRHSADMATKNLPDPDAGWGLLGWAKWNTLFFGAPFLSSGSVTIKSSNPSPSVPMLGCAGTHARSGRPCARSLQK</sequence>
<evidence type="ECO:0000313" key="2">
    <source>
        <dbReference type="EMBL" id="KAK8152105.1"/>
    </source>
</evidence>
<keyword evidence="3" id="KW-1185">Reference proteome</keyword>
<name>A0ABR1XFF2_9PEZI</name>
<reference evidence="2 3" key="1">
    <citation type="journal article" date="2022" name="G3 (Bethesda)">
        <title>Enemy or ally: a genomic approach to elucidate the lifestyle of Phyllosticta citrichinaensis.</title>
        <authorList>
            <person name="Buijs V.A."/>
            <person name="Groenewald J.Z."/>
            <person name="Haridas S."/>
            <person name="LaButti K.M."/>
            <person name="Lipzen A."/>
            <person name="Martin F.M."/>
            <person name="Barry K."/>
            <person name="Grigoriev I.V."/>
            <person name="Crous P.W."/>
            <person name="Seidl M.F."/>
        </authorList>
    </citation>
    <scope>NUCLEOTIDE SEQUENCE [LARGE SCALE GENOMIC DNA]</scope>
    <source>
        <strain evidence="2 3">CBS 129764</strain>
    </source>
</reference>
<dbReference type="EMBL" id="JBBWUH010000015">
    <property type="protein sequence ID" value="KAK8152105.1"/>
    <property type="molecule type" value="Genomic_DNA"/>
</dbReference>
<gene>
    <name evidence="2" type="ORF">IWX90DRAFT_86874</name>
</gene>
<accession>A0ABR1XFF2</accession>
<dbReference type="Proteomes" id="UP001456524">
    <property type="component" value="Unassembled WGS sequence"/>
</dbReference>
<keyword evidence="1" id="KW-0472">Membrane</keyword>
<feature type="transmembrane region" description="Helical" evidence="1">
    <location>
        <begin position="79"/>
        <end position="97"/>
    </location>
</feature>
<protein>
    <submittedName>
        <fullName evidence="2">Uncharacterized protein</fullName>
    </submittedName>
</protein>